<keyword evidence="5" id="KW-1185">Reference proteome</keyword>
<evidence type="ECO:0000256" key="1">
    <source>
        <dbReference type="ARBA" id="ARBA00023239"/>
    </source>
</evidence>
<comment type="similarity">
    <text evidence="2">Belongs to the polysaccharide lyase 1 family.</text>
</comment>
<dbReference type="Pfam" id="PF00544">
    <property type="entry name" value="Pectate_lyase_4"/>
    <property type="match status" value="1"/>
</dbReference>
<name>A0ABS8AR32_9BACT</name>
<keyword evidence="1 2" id="KW-0456">Lyase</keyword>
<keyword evidence="2" id="KW-0624">Polysaccharide degradation</keyword>
<dbReference type="InterPro" id="IPR045032">
    <property type="entry name" value="PEL"/>
</dbReference>
<dbReference type="PANTHER" id="PTHR31683:SF18">
    <property type="entry name" value="PECTATE LYASE 21-RELATED"/>
    <property type="match status" value="1"/>
</dbReference>
<reference evidence="4" key="1">
    <citation type="submission" date="2021-10" db="EMBL/GenBank/DDBJ databases">
        <authorList>
            <person name="Dean J.D."/>
            <person name="Kim M.K."/>
            <person name="Newey C.N."/>
            <person name="Stoker T.S."/>
            <person name="Thompson D.W."/>
            <person name="Grose J.H."/>
        </authorList>
    </citation>
    <scope>NUCLEOTIDE SEQUENCE</scope>
    <source>
        <strain evidence="4">BT178</strain>
    </source>
</reference>
<keyword evidence="2" id="KW-0964">Secreted</keyword>
<dbReference type="PANTHER" id="PTHR31683">
    <property type="entry name" value="PECTATE LYASE 18-RELATED"/>
    <property type="match status" value="1"/>
</dbReference>
<organism evidence="4 5">
    <name type="scientific">Hymenobacter lucidus</name>
    <dbReference type="NCBI Taxonomy" id="2880930"/>
    <lineage>
        <taxon>Bacteria</taxon>
        <taxon>Pseudomonadati</taxon>
        <taxon>Bacteroidota</taxon>
        <taxon>Cytophagia</taxon>
        <taxon>Cytophagales</taxon>
        <taxon>Hymenobacteraceae</taxon>
        <taxon>Hymenobacter</taxon>
    </lineage>
</organism>
<feature type="domain" description="Pectate lyase" evidence="3">
    <location>
        <begin position="97"/>
        <end position="329"/>
    </location>
</feature>
<dbReference type="SUPFAM" id="SSF51126">
    <property type="entry name" value="Pectin lyase-like"/>
    <property type="match status" value="1"/>
</dbReference>
<evidence type="ECO:0000259" key="3">
    <source>
        <dbReference type="SMART" id="SM00656"/>
    </source>
</evidence>
<protein>
    <recommendedName>
        <fullName evidence="3">Pectate lyase domain-containing protein</fullName>
    </recommendedName>
</protein>
<dbReference type="InterPro" id="IPR002022">
    <property type="entry name" value="Pec_lyase"/>
</dbReference>
<keyword evidence="2" id="KW-0119">Carbohydrate metabolism</keyword>
<comment type="caution">
    <text evidence="4">The sequence shown here is derived from an EMBL/GenBank/DDBJ whole genome shotgun (WGS) entry which is preliminary data.</text>
</comment>
<dbReference type="SMART" id="SM00656">
    <property type="entry name" value="Amb_all"/>
    <property type="match status" value="1"/>
</dbReference>
<dbReference type="EMBL" id="JAJADR010000003">
    <property type="protein sequence ID" value="MCB2408675.1"/>
    <property type="molecule type" value="Genomic_DNA"/>
</dbReference>
<sequence>MNFQVPKLPVAPVACFQRLSIVTKPIVAAGLLISMLACAKKPVESAGVTGAAQAATPAVGGAVPATAGGTPVAANSITPAFGPVGFATENGGTTGGAGGRTVAATTLAELTEYAKSAEPLIITISGTISGGTQGASVRVSSNKTLLGVGKNGFLEGVGLTISDQRNIIVQNLKFTMSTVTNTKINDEKRPQVAVNDGDCITIQGTSQNLWFDHCEFFNQDPATQLNQDLYDGLIDAKGASAFITISWNYFHDHHKAHLIGNSDKDAGDRKVTFHHNYYLNIHERVPVYRFGTGHAFNNYYKHVYGTGINSRVGACLRVEKNYFEDVKNPVVSKNSDVLGKWDVSDNMYVDCTGSQPTTSTCSLTPPYQYASVLNDAAQVKEIVVQGAGVGKL</sequence>
<dbReference type="InterPro" id="IPR011050">
    <property type="entry name" value="Pectin_lyase_fold/virulence"/>
</dbReference>
<dbReference type="InterPro" id="IPR012334">
    <property type="entry name" value="Pectin_lyas_fold"/>
</dbReference>
<proteinExistence type="inferred from homology"/>
<dbReference type="Gene3D" id="2.160.20.10">
    <property type="entry name" value="Single-stranded right-handed beta-helix, Pectin lyase-like"/>
    <property type="match status" value="1"/>
</dbReference>
<dbReference type="Proteomes" id="UP001165296">
    <property type="component" value="Unassembled WGS sequence"/>
</dbReference>
<comment type="subcellular location">
    <subcellularLocation>
        <location evidence="2">Secreted</location>
    </subcellularLocation>
</comment>
<gene>
    <name evidence="4" type="ORF">LGH74_11870</name>
</gene>
<evidence type="ECO:0000313" key="4">
    <source>
        <dbReference type="EMBL" id="MCB2408675.1"/>
    </source>
</evidence>
<evidence type="ECO:0000313" key="5">
    <source>
        <dbReference type="Proteomes" id="UP001165296"/>
    </source>
</evidence>
<evidence type="ECO:0000256" key="2">
    <source>
        <dbReference type="RuleBase" id="RU361173"/>
    </source>
</evidence>
<accession>A0ABS8AR32</accession>